<evidence type="ECO:0000313" key="3">
    <source>
        <dbReference type="Proteomes" id="UP001500973"/>
    </source>
</evidence>
<dbReference type="Proteomes" id="UP001500973">
    <property type="component" value="Unassembled WGS sequence"/>
</dbReference>
<dbReference type="SUPFAM" id="SSF54001">
    <property type="entry name" value="Cysteine proteinases"/>
    <property type="match status" value="1"/>
</dbReference>
<dbReference type="Gene3D" id="3.90.1720.10">
    <property type="entry name" value="endopeptidase domain like (from Nostoc punctiforme)"/>
    <property type="match status" value="1"/>
</dbReference>
<evidence type="ECO:0000256" key="1">
    <source>
        <dbReference type="SAM" id="MobiDB-lite"/>
    </source>
</evidence>
<protein>
    <recommendedName>
        <fullName evidence="4">NlpC/P60 domain-containing protein</fullName>
    </recommendedName>
</protein>
<evidence type="ECO:0000313" key="2">
    <source>
        <dbReference type="EMBL" id="GAA1435028.1"/>
    </source>
</evidence>
<dbReference type="EMBL" id="BAAAIZ010000125">
    <property type="protein sequence ID" value="GAA1435028.1"/>
    <property type="molecule type" value="Genomic_DNA"/>
</dbReference>
<sequence length="95" mass="10900">MGIDRPELLRLLRPHRRLLAHRRRLTAPHRQPAVQRGPAGRPLRPPARDITYWYNNSQHNGLYIGHGKAIHAPRTGKNIEITNLASMPYFAATRP</sequence>
<accession>A0ABP4JXV2</accession>
<gene>
    <name evidence="2" type="ORF">GCM10009601_60400</name>
</gene>
<evidence type="ECO:0008006" key="4">
    <source>
        <dbReference type="Google" id="ProtNLM"/>
    </source>
</evidence>
<name>A0ABP4JXV2_9ACTN</name>
<keyword evidence="3" id="KW-1185">Reference proteome</keyword>
<proteinExistence type="predicted"/>
<dbReference type="InterPro" id="IPR038765">
    <property type="entry name" value="Papain-like_cys_pep_sf"/>
</dbReference>
<feature type="region of interest" description="Disordered" evidence="1">
    <location>
        <begin position="21"/>
        <end position="47"/>
    </location>
</feature>
<comment type="caution">
    <text evidence="2">The sequence shown here is derived from an EMBL/GenBank/DDBJ whole genome shotgun (WGS) entry which is preliminary data.</text>
</comment>
<organism evidence="2 3">
    <name type="scientific">Streptomyces thermospinosisporus</name>
    <dbReference type="NCBI Taxonomy" id="161482"/>
    <lineage>
        <taxon>Bacteria</taxon>
        <taxon>Bacillati</taxon>
        <taxon>Actinomycetota</taxon>
        <taxon>Actinomycetes</taxon>
        <taxon>Kitasatosporales</taxon>
        <taxon>Streptomycetaceae</taxon>
        <taxon>Streptomyces</taxon>
    </lineage>
</organism>
<reference evidence="3" key="1">
    <citation type="journal article" date="2019" name="Int. J. Syst. Evol. Microbiol.">
        <title>The Global Catalogue of Microorganisms (GCM) 10K type strain sequencing project: providing services to taxonomists for standard genome sequencing and annotation.</title>
        <authorList>
            <consortium name="The Broad Institute Genomics Platform"/>
            <consortium name="The Broad Institute Genome Sequencing Center for Infectious Disease"/>
            <person name="Wu L."/>
            <person name="Ma J."/>
        </authorList>
    </citation>
    <scope>NUCLEOTIDE SEQUENCE [LARGE SCALE GENOMIC DNA]</scope>
    <source>
        <strain evidence="3">JCM 11756</strain>
    </source>
</reference>